<evidence type="ECO:0000256" key="3">
    <source>
        <dbReference type="ARBA" id="ARBA00023015"/>
    </source>
</evidence>
<dbReference type="PROSITE" id="PS51755">
    <property type="entry name" value="OMPR_PHOB"/>
    <property type="match status" value="1"/>
</dbReference>
<keyword evidence="9" id="KW-1185">Reference proteome</keyword>
<evidence type="ECO:0000259" key="7">
    <source>
        <dbReference type="PROSITE" id="PS51755"/>
    </source>
</evidence>
<dbReference type="PANTHER" id="PTHR35807:SF1">
    <property type="entry name" value="TRANSCRIPTIONAL REGULATOR REDD"/>
    <property type="match status" value="1"/>
</dbReference>
<feature type="DNA-binding region" description="OmpR/PhoB-type" evidence="6">
    <location>
        <begin position="23"/>
        <end position="132"/>
    </location>
</feature>
<feature type="domain" description="OmpR/PhoB-type" evidence="7">
    <location>
        <begin position="23"/>
        <end position="132"/>
    </location>
</feature>
<comment type="caution">
    <text evidence="8">The sequence shown here is derived from an EMBL/GenBank/DDBJ whole genome shotgun (WGS) entry which is preliminary data.</text>
</comment>
<accession>A0ABN0ZJ85</accession>
<dbReference type="CDD" id="cd15831">
    <property type="entry name" value="BTAD"/>
    <property type="match status" value="1"/>
</dbReference>
<evidence type="ECO:0000313" key="9">
    <source>
        <dbReference type="Proteomes" id="UP001500909"/>
    </source>
</evidence>
<dbReference type="SUPFAM" id="SSF48452">
    <property type="entry name" value="TPR-like"/>
    <property type="match status" value="1"/>
</dbReference>
<evidence type="ECO:0000256" key="6">
    <source>
        <dbReference type="PROSITE-ProRule" id="PRU01091"/>
    </source>
</evidence>
<dbReference type="SMART" id="SM01043">
    <property type="entry name" value="BTAD"/>
    <property type="match status" value="1"/>
</dbReference>
<protein>
    <recommendedName>
        <fullName evidence="7">OmpR/PhoB-type domain-containing protein</fullName>
    </recommendedName>
</protein>
<evidence type="ECO:0000256" key="4">
    <source>
        <dbReference type="ARBA" id="ARBA00023125"/>
    </source>
</evidence>
<proteinExistence type="inferred from homology"/>
<dbReference type="Proteomes" id="UP001500909">
    <property type="component" value="Unassembled WGS sequence"/>
</dbReference>
<dbReference type="Pfam" id="PF03704">
    <property type="entry name" value="BTAD"/>
    <property type="match status" value="1"/>
</dbReference>
<keyword evidence="4 6" id="KW-0238">DNA-binding</keyword>
<evidence type="ECO:0000256" key="5">
    <source>
        <dbReference type="ARBA" id="ARBA00023163"/>
    </source>
</evidence>
<keyword evidence="2" id="KW-0902">Two-component regulatory system</keyword>
<dbReference type="InterPro" id="IPR001867">
    <property type="entry name" value="OmpR/PhoB-type_DNA-bd"/>
</dbReference>
<sequence length="289" mass="31436">MALVYRSKLMDEPTSGPLTRPHPLTHEVGAALHSGVLGPLRLGVSESAEGVSIAPKIRTVMAMLLVHADQVVPLPAFMRELWRERPPATGLRTLQTYILNCRKTLSQLTGCPSAQVAREILVTGAGGYGLKGDHLRLDWLDFQRLKNLGTRALERGESLAGIALLDDALELWRGDALVDTPAGPVLDSKRRFFEESRLDAITLRAEAQIKAGLHQRAIAQLAAETTMHPLHEGLHAQYVRALALGGRRAEALEVLRSLRTRLVSEIGIEPGTPLKDLQLAILSSEFGAA</sequence>
<dbReference type="Gene3D" id="1.10.10.10">
    <property type="entry name" value="Winged helix-like DNA-binding domain superfamily/Winged helix DNA-binding domain"/>
    <property type="match status" value="1"/>
</dbReference>
<reference evidence="8 9" key="1">
    <citation type="journal article" date="2019" name="Int. J. Syst. Evol. Microbiol.">
        <title>The Global Catalogue of Microorganisms (GCM) 10K type strain sequencing project: providing services to taxonomists for standard genome sequencing and annotation.</title>
        <authorList>
            <consortium name="The Broad Institute Genomics Platform"/>
            <consortium name="The Broad Institute Genome Sequencing Center for Infectious Disease"/>
            <person name="Wu L."/>
            <person name="Ma J."/>
        </authorList>
    </citation>
    <scope>NUCLEOTIDE SEQUENCE [LARGE SCALE GENOMIC DNA]</scope>
    <source>
        <strain evidence="8 9">JCM 4805</strain>
    </source>
</reference>
<keyword evidence="3" id="KW-0805">Transcription regulation</keyword>
<evidence type="ECO:0000256" key="2">
    <source>
        <dbReference type="ARBA" id="ARBA00023012"/>
    </source>
</evidence>
<dbReference type="Gene3D" id="1.25.40.10">
    <property type="entry name" value="Tetratricopeptide repeat domain"/>
    <property type="match status" value="1"/>
</dbReference>
<dbReference type="PANTHER" id="PTHR35807">
    <property type="entry name" value="TRANSCRIPTIONAL REGULATOR REDD-RELATED"/>
    <property type="match status" value="1"/>
</dbReference>
<evidence type="ECO:0000256" key="1">
    <source>
        <dbReference type="ARBA" id="ARBA00005820"/>
    </source>
</evidence>
<gene>
    <name evidence="8" type="ORF">GCM10010361_12420</name>
</gene>
<organism evidence="8 9">
    <name type="scientific">Streptomyces olivaceiscleroticus</name>
    <dbReference type="NCBI Taxonomy" id="68245"/>
    <lineage>
        <taxon>Bacteria</taxon>
        <taxon>Bacillati</taxon>
        <taxon>Actinomycetota</taxon>
        <taxon>Actinomycetes</taxon>
        <taxon>Kitasatosporales</taxon>
        <taxon>Streptomycetaceae</taxon>
        <taxon>Streptomyces</taxon>
    </lineage>
</organism>
<keyword evidence="5" id="KW-0804">Transcription</keyword>
<evidence type="ECO:0000313" key="8">
    <source>
        <dbReference type="EMBL" id="GAA0449869.1"/>
    </source>
</evidence>
<dbReference type="EMBL" id="BAAABY010000009">
    <property type="protein sequence ID" value="GAA0449869.1"/>
    <property type="molecule type" value="Genomic_DNA"/>
</dbReference>
<dbReference type="InterPro" id="IPR036388">
    <property type="entry name" value="WH-like_DNA-bd_sf"/>
</dbReference>
<dbReference type="InterPro" id="IPR011990">
    <property type="entry name" value="TPR-like_helical_dom_sf"/>
</dbReference>
<comment type="similarity">
    <text evidence="1">Belongs to the AfsR/DnrI/RedD regulatory family.</text>
</comment>
<dbReference type="InterPro" id="IPR016032">
    <property type="entry name" value="Sig_transdc_resp-reg_C-effctor"/>
</dbReference>
<name>A0ABN0ZJ85_9ACTN</name>
<dbReference type="SUPFAM" id="SSF46894">
    <property type="entry name" value="C-terminal effector domain of the bipartite response regulators"/>
    <property type="match status" value="1"/>
</dbReference>
<dbReference type="InterPro" id="IPR005158">
    <property type="entry name" value="BTAD"/>
</dbReference>
<dbReference type="InterPro" id="IPR051677">
    <property type="entry name" value="AfsR-DnrI-RedD_regulator"/>
</dbReference>